<dbReference type="EMBL" id="CP059075">
    <property type="protein sequence ID" value="QRE04181.1"/>
    <property type="molecule type" value="Genomic_DNA"/>
</dbReference>
<dbReference type="Proteomes" id="UP000596329">
    <property type="component" value="Chromosome"/>
</dbReference>
<proteinExistence type="predicted"/>
<sequence>MLRLCSEININGSQNWELTAVNNVVIDEDINTLTDTCTITIPKKVHFENTTLNENLPIKRGDKITVKLGYDDALKTRFTGFIRSVDIRYPVTIKCEDSMFLLKTVKAKPNSYKNAMLKQVVNDLLDGTGIQFELIDKDVRLGQYRVTQATVAQELNELKQQFLLKSYFRTIGEKSILYVGLTYPFDNRNKVLFMTGKNIISEDFEFRQTEDIKIKIEATSLDRKNKKIYLELGDKTGDIIKINIPDLTETELKEFGLKVLERNKKTGLKGSFKTFGEPLVNKCDIIEIHSSDLRIGTYLIQKIETEFGMNGYRQNITIGEPLELIKN</sequence>
<protein>
    <recommendedName>
        <fullName evidence="3">Phage protein D</fullName>
    </recommendedName>
</protein>
<reference evidence="1 2" key="1">
    <citation type="submission" date="2020-07" db="EMBL/GenBank/DDBJ databases">
        <title>Genomic characterization of Flavobacterium psychrophilum strains.</title>
        <authorList>
            <person name="Castillo D."/>
            <person name="Jorgensen J."/>
            <person name="Middelboe M."/>
        </authorList>
    </citation>
    <scope>NUCLEOTIDE SEQUENCE [LARGE SCALE GENOMIC DNA]</scope>
    <source>
        <strain evidence="1 2">FPS-R7</strain>
    </source>
</reference>
<accession>A0A7U2NFG3</accession>
<evidence type="ECO:0000313" key="1">
    <source>
        <dbReference type="EMBL" id="QRE04181.1"/>
    </source>
</evidence>
<dbReference type="RefSeq" id="WP_063742597.1">
    <property type="nucleotide sequence ID" value="NZ_CP059075.1"/>
</dbReference>
<dbReference type="SUPFAM" id="SSF69279">
    <property type="entry name" value="Phage tail proteins"/>
    <property type="match status" value="1"/>
</dbReference>
<dbReference type="AlphaFoldDB" id="A0A7U2NFG3"/>
<evidence type="ECO:0008006" key="3">
    <source>
        <dbReference type="Google" id="ProtNLM"/>
    </source>
</evidence>
<gene>
    <name evidence="1" type="ORF">H0H26_00820</name>
</gene>
<evidence type="ECO:0000313" key="2">
    <source>
        <dbReference type="Proteomes" id="UP000596329"/>
    </source>
</evidence>
<organism evidence="1 2">
    <name type="scientific">Flavobacterium psychrophilum</name>
    <dbReference type="NCBI Taxonomy" id="96345"/>
    <lineage>
        <taxon>Bacteria</taxon>
        <taxon>Pseudomonadati</taxon>
        <taxon>Bacteroidota</taxon>
        <taxon>Flavobacteriia</taxon>
        <taxon>Flavobacteriales</taxon>
        <taxon>Flavobacteriaceae</taxon>
        <taxon>Flavobacterium</taxon>
    </lineage>
</organism>
<name>A0A7U2NFG3_FLAPS</name>